<dbReference type="Proteomes" id="UP000241436">
    <property type="component" value="Unassembled WGS sequence"/>
</dbReference>
<accession>A0A2T4TX20</accession>
<keyword evidence="3" id="KW-1185">Reference proteome</keyword>
<dbReference type="EMBL" id="NVQC01000022">
    <property type="protein sequence ID" value="PTL35662.1"/>
    <property type="molecule type" value="Genomic_DNA"/>
</dbReference>
<feature type="region of interest" description="Disordered" evidence="1">
    <location>
        <begin position="101"/>
        <end position="124"/>
    </location>
</feature>
<comment type="caution">
    <text evidence="2">The sequence shown here is derived from an EMBL/GenBank/DDBJ whole genome shotgun (WGS) entry which is preliminary data.</text>
</comment>
<evidence type="ECO:0000256" key="1">
    <source>
        <dbReference type="SAM" id="MobiDB-lite"/>
    </source>
</evidence>
<reference evidence="3" key="2">
    <citation type="journal article" date="2018" name="Environ. Microbiol.">
        <title>Bloom of a denitrifying methanotroph, 'Candidatus Methylomirabilis limnetica', in a deep stratified lake.</title>
        <authorList>
            <person name="Graf J.S."/>
            <person name="Mayr M.J."/>
            <person name="Marchant H.K."/>
            <person name="Tienken D."/>
            <person name="Hach P.F."/>
            <person name="Brand A."/>
            <person name="Schubert C.J."/>
            <person name="Kuypers M.M."/>
            <person name="Milucka J."/>
        </authorList>
    </citation>
    <scope>NUCLEOTIDE SEQUENCE [LARGE SCALE GENOMIC DNA]</scope>
    <source>
        <strain evidence="3">Zug</strain>
    </source>
</reference>
<gene>
    <name evidence="2" type="ORF">CLG94_07805</name>
</gene>
<organism evidence="2 3">
    <name type="scientific">Candidatus Methylomirabilis limnetica</name>
    <dbReference type="NCBI Taxonomy" id="2033718"/>
    <lineage>
        <taxon>Bacteria</taxon>
        <taxon>Candidatus Methylomirabilota</taxon>
        <taxon>Candidatus Methylomirabilia</taxon>
        <taxon>Candidatus Methylomirabilales</taxon>
        <taxon>Candidatus Methylomirabilaceae</taxon>
        <taxon>Candidatus Methylomirabilis</taxon>
    </lineage>
</organism>
<dbReference type="RefSeq" id="WP_107562374.1">
    <property type="nucleotide sequence ID" value="NZ_NVQC01000022.1"/>
</dbReference>
<evidence type="ECO:0000313" key="3">
    <source>
        <dbReference type="Proteomes" id="UP000241436"/>
    </source>
</evidence>
<reference evidence="2 3" key="1">
    <citation type="submission" date="2017-09" db="EMBL/GenBank/DDBJ databases">
        <title>Bloom of a denitrifying methanotroph, Candidatus Methylomirabilis limnetica, in a deep stratified lake.</title>
        <authorList>
            <person name="Graf J.S."/>
            <person name="Marchant H.K."/>
            <person name="Tienken D."/>
            <person name="Hach P.F."/>
            <person name="Brand A."/>
            <person name="Schubert C.J."/>
            <person name="Kuypers M.M."/>
            <person name="Milucka J."/>
        </authorList>
    </citation>
    <scope>NUCLEOTIDE SEQUENCE [LARGE SCALE GENOMIC DNA]</scope>
    <source>
        <strain evidence="2 3">Zug</strain>
    </source>
</reference>
<proteinExistence type="predicted"/>
<evidence type="ECO:0000313" key="2">
    <source>
        <dbReference type="EMBL" id="PTL35662.1"/>
    </source>
</evidence>
<dbReference type="AlphaFoldDB" id="A0A2T4TX20"/>
<protein>
    <submittedName>
        <fullName evidence="2">Uncharacterized protein</fullName>
    </submittedName>
</protein>
<dbReference type="Gene3D" id="1.25.40.10">
    <property type="entry name" value="Tetratricopeptide repeat domain"/>
    <property type="match status" value="1"/>
</dbReference>
<dbReference type="OrthoDB" id="9182486at2"/>
<dbReference type="InterPro" id="IPR011990">
    <property type="entry name" value="TPR-like_helical_dom_sf"/>
</dbReference>
<name>A0A2T4TX20_9BACT</name>
<sequence>MKEPWRLWVHALRWAIVCGLMTGAVGWTVEADALSGRATVKRDGVPLYAQMATTSKVLSALARDAIVQVDFALLNAQGHWCRVTEVASPRRAGYVRCDDLEPEPPDRGQPNVVRQEKQQGVPGPAVETVAREARRHLSREDAQQLEDGLKRNPEDLDARARLLDYYFARSLRLSGAAVTLEARRRHILWLIQNRPEAELAGTPAATIDPAGHSLADPEGYRQAKALWLKQVEGYKTSTKVMRSAAKFFQLPDKELAESALKRAQVLEPKNPEWSASLGYLYALGIMGVNGLNQNGLPTSVDPAETTGAFAKKAREELRRSSDAALILAAGSTLSQYGSMIYGTGLSKQDYRGLAEELLKRSGGSGSNAMSLGRHYKLERLRAQSTEAKTEFAKKELAQWEQAIPGAPDEGWRSMILGDAAKAAVEAGELKKAENFATELLEIASRHTGEEEYGPAVHDGNMILGQLALRQGNIQEAKAYLIKAGHTLGGGTLTSFGPSMSLAKELLERGERESVIEYLELCKKFWGYEKDLLERWIQTIKSGGTPQFGGNLIY</sequence>